<accession>A0A5J4QC92</accession>
<feature type="region of interest" description="Disordered" evidence="1">
    <location>
        <begin position="97"/>
        <end position="118"/>
    </location>
</feature>
<evidence type="ECO:0000313" key="2">
    <source>
        <dbReference type="EMBL" id="KAA6319142.1"/>
    </source>
</evidence>
<reference evidence="2 3" key="1">
    <citation type="submission" date="2019-03" db="EMBL/GenBank/DDBJ databases">
        <title>Single cell metagenomics reveals metabolic interactions within the superorganism composed of flagellate Streblomastix strix and complex community of Bacteroidetes bacteria on its surface.</title>
        <authorList>
            <person name="Treitli S.C."/>
            <person name="Kolisko M."/>
            <person name="Husnik F."/>
            <person name="Keeling P."/>
            <person name="Hampl V."/>
        </authorList>
    </citation>
    <scope>NUCLEOTIDE SEQUENCE [LARGE SCALE GENOMIC DNA]</scope>
    <source>
        <strain evidence="2">ST1C</strain>
    </source>
</reference>
<name>A0A5J4QC92_9EUKA</name>
<dbReference type="EMBL" id="SNRW01045990">
    <property type="protein sequence ID" value="KAA6319142.1"/>
    <property type="molecule type" value="Genomic_DNA"/>
</dbReference>
<feature type="non-terminal residue" evidence="2">
    <location>
        <position position="207"/>
    </location>
</feature>
<sequence>MLDEYGKVIEKVEDGRIKHIQMSSAEYNIRKSKSRSFLSNVLAGTADTKSVISPLRSVSPEILNKSDKVIGESDQNSTYLEVDEEIQQRWKLSKSLNLPQDKDSSQKQTSFITQEEYPPTEALKRVNTGSQVGLTPVHSSLESALYENNGQNISNQQSQSFAISAQARNMIKPFTTKIQTHLVLDRNSNVLGLKQVVEQDGSAGQAA</sequence>
<gene>
    <name evidence="2" type="ORF">EZS28_054856</name>
</gene>
<dbReference type="AlphaFoldDB" id="A0A5J4QC92"/>
<evidence type="ECO:0000313" key="3">
    <source>
        <dbReference type="Proteomes" id="UP000324800"/>
    </source>
</evidence>
<organism evidence="2 3">
    <name type="scientific">Streblomastix strix</name>
    <dbReference type="NCBI Taxonomy" id="222440"/>
    <lineage>
        <taxon>Eukaryota</taxon>
        <taxon>Metamonada</taxon>
        <taxon>Preaxostyla</taxon>
        <taxon>Oxymonadida</taxon>
        <taxon>Streblomastigidae</taxon>
        <taxon>Streblomastix</taxon>
    </lineage>
</organism>
<evidence type="ECO:0000256" key="1">
    <source>
        <dbReference type="SAM" id="MobiDB-lite"/>
    </source>
</evidence>
<proteinExistence type="predicted"/>
<protein>
    <submittedName>
        <fullName evidence="2">Uncharacterized protein</fullName>
    </submittedName>
</protein>
<comment type="caution">
    <text evidence="2">The sequence shown here is derived from an EMBL/GenBank/DDBJ whole genome shotgun (WGS) entry which is preliminary data.</text>
</comment>
<dbReference type="Proteomes" id="UP000324800">
    <property type="component" value="Unassembled WGS sequence"/>
</dbReference>